<evidence type="ECO:0000256" key="2">
    <source>
        <dbReference type="ARBA" id="ARBA00010265"/>
    </source>
</evidence>
<evidence type="ECO:0000313" key="9">
    <source>
        <dbReference type="Proteomes" id="UP000595610"/>
    </source>
</evidence>
<geneLocation type="plasmid" evidence="8 9">
    <name>unnamed</name>
</geneLocation>
<proteinExistence type="inferred from homology"/>
<keyword evidence="8" id="KW-0614">Plasmid</keyword>
<feature type="transmembrane region" description="Helical" evidence="7">
    <location>
        <begin position="42"/>
        <end position="61"/>
    </location>
</feature>
<dbReference type="InterPro" id="IPR042217">
    <property type="entry name" value="T4SS_VirB10/TrbI"/>
</dbReference>
<organism evidence="8 9">
    <name type="scientific">Paraburkholderia ginsengisoli</name>
    <dbReference type="NCBI Taxonomy" id="311231"/>
    <lineage>
        <taxon>Bacteria</taxon>
        <taxon>Pseudomonadati</taxon>
        <taxon>Pseudomonadota</taxon>
        <taxon>Betaproteobacteria</taxon>
        <taxon>Burkholderiales</taxon>
        <taxon>Burkholderiaceae</taxon>
        <taxon>Paraburkholderia</taxon>
    </lineage>
</organism>
<dbReference type="EMBL" id="CP066077">
    <property type="protein sequence ID" value="QQC67855.1"/>
    <property type="molecule type" value="Genomic_DNA"/>
</dbReference>
<keyword evidence="4 7" id="KW-1133">Transmembrane helix</keyword>
<feature type="compositionally biased region" description="Polar residues" evidence="6">
    <location>
        <begin position="179"/>
        <end position="196"/>
    </location>
</feature>
<evidence type="ECO:0000256" key="7">
    <source>
        <dbReference type="SAM" id="Phobius"/>
    </source>
</evidence>
<keyword evidence="5 7" id="KW-0472">Membrane</keyword>
<keyword evidence="3 7" id="KW-0812">Transmembrane</keyword>
<evidence type="ECO:0000313" key="8">
    <source>
        <dbReference type="EMBL" id="QQC67855.1"/>
    </source>
</evidence>
<dbReference type="AlphaFoldDB" id="A0A7T4N9S3"/>
<evidence type="ECO:0000256" key="5">
    <source>
        <dbReference type="ARBA" id="ARBA00023136"/>
    </source>
</evidence>
<gene>
    <name evidence="8" type="ORF">I6I06_28975</name>
</gene>
<feature type="region of interest" description="Disordered" evidence="6">
    <location>
        <begin position="1"/>
        <end position="25"/>
    </location>
</feature>
<dbReference type="CDD" id="cd16429">
    <property type="entry name" value="VirB10"/>
    <property type="match status" value="1"/>
</dbReference>
<feature type="compositionally biased region" description="Low complexity" evidence="6">
    <location>
        <begin position="86"/>
        <end position="112"/>
    </location>
</feature>
<accession>A0A7T4N9S3</accession>
<comment type="similarity">
    <text evidence="2">Belongs to the TrbI/VirB10 family.</text>
</comment>
<dbReference type="RefSeq" id="WP_052400540.1">
    <property type="nucleotide sequence ID" value="NZ_CP066077.1"/>
</dbReference>
<name>A0A7T4N9S3_9BURK</name>
<protein>
    <submittedName>
        <fullName evidence="8">TrbI/VirB10 family protein</fullName>
    </submittedName>
</protein>
<evidence type="ECO:0000256" key="6">
    <source>
        <dbReference type="SAM" id="MobiDB-lite"/>
    </source>
</evidence>
<dbReference type="Proteomes" id="UP000595610">
    <property type="component" value="Plasmid unnamed"/>
</dbReference>
<dbReference type="KEGG" id="pgis:I6I06_28975"/>
<evidence type="ECO:0000256" key="3">
    <source>
        <dbReference type="ARBA" id="ARBA00022692"/>
    </source>
</evidence>
<evidence type="ECO:0000256" key="4">
    <source>
        <dbReference type="ARBA" id="ARBA00022989"/>
    </source>
</evidence>
<dbReference type="InterPro" id="IPR005498">
    <property type="entry name" value="T4SS_VirB10/TraB/TrbI"/>
</dbReference>
<reference evidence="8 9" key="1">
    <citation type="submission" date="2020-12" db="EMBL/GenBank/DDBJ databases">
        <title>FDA dAtabase for Regulatory Grade micrObial Sequences (FDA-ARGOS): Supporting development and validation of Infectious Disease Dx tests.</title>
        <authorList>
            <person name="Nelson B."/>
            <person name="Plummer A."/>
            <person name="Tallon L."/>
            <person name="Sadzewicz L."/>
            <person name="Zhao X."/>
            <person name="Boylan J."/>
            <person name="Ott S."/>
            <person name="Bowen H."/>
            <person name="Vavikolanu K."/>
            <person name="Mehta A."/>
            <person name="Aluvathingal J."/>
            <person name="Nadendla S."/>
            <person name="Myers T."/>
            <person name="Yan Y."/>
            <person name="Sichtig H."/>
        </authorList>
    </citation>
    <scope>NUCLEOTIDE SEQUENCE [LARGE SCALE GENOMIC DNA]</scope>
    <source>
        <strain evidence="8 9">FDAARGOS_1049</strain>
        <plasmid evidence="8 9">unnamed</plasmid>
    </source>
</reference>
<feature type="compositionally biased region" description="Basic and acidic residues" evidence="6">
    <location>
        <begin position="113"/>
        <end position="143"/>
    </location>
</feature>
<feature type="region of interest" description="Disordered" evidence="6">
    <location>
        <begin position="81"/>
        <end position="196"/>
    </location>
</feature>
<dbReference type="Gene3D" id="2.40.128.260">
    <property type="entry name" value="Type IV secretion system, VirB10/TraB/TrbI"/>
    <property type="match status" value="1"/>
</dbReference>
<dbReference type="Pfam" id="PF03743">
    <property type="entry name" value="TrbI"/>
    <property type="match status" value="1"/>
</dbReference>
<sequence length="404" mass="42094">MTAPFEPDDHDAAAGQSRSDAADQLKRTSLAANPVAQRKKTIFVYGSLGAMALLGVGFFWMNHSTPTAAPAAERPKIAENAPRPAPLAHSSAPAVASAATPASAPAVDPAIAEAERREAQRRRQEAEAAAKKAEAMRQARIHSDVFAGTAGSGDSDGGAADQPKDEGKAGAHKGAGPNDANSSFARSVSDQNDSSFKVQTDANLQCKIRPGKVLEGHMVPRIVSDLPGAIAIMLDRDVYGEEGRIPLLPWGTRITGKPNSTVRKGQERTFVATATAYLPGPDGEKIELDSTVADQLGSSGLDGDVDNHYAQILGMSAVLSILGAGSSNVGVSGMDNSNSAAMYRENVQSSLAQSSQQLLSGYANIPPTLTVAQGARVRIQVEHELDFSAHCHLPKADDDSNDGG</sequence>
<dbReference type="GO" id="GO:0016020">
    <property type="term" value="C:membrane"/>
    <property type="evidence" value="ECO:0007669"/>
    <property type="project" value="UniProtKB-SubCell"/>
</dbReference>
<keyword evidence="9" id="KW-1185">Reference proteome</keyword>
<comment type="subcellular location">
    <subcellularLocation>
        <location evidence="1">Membrane</location>
        <topology evidence="1">Single-pass membrane protein</topology>
    </subcellularLocation>
</comment>
<evidence type="ECO:0000256" key="1">
    <source>
        <dbReference type="ARBA" id="ARBA00004167"/>
    </source>
</evidence>